<evidence type="ECO:0000256" key="1">
    <source>
        <dbReference type="ARBA" id="ARBA00022737"/>
    </source>
</evidence>
<dbReference type="InterPro" id="IPR036770">
    <property type="entry name" value="Ankyrin_rpt-contain_sf"/>
</dbReference>
<protein>
    <submittedName>
        <fullName evidence="6">Uncharacterized protein</fullName>
    </submittedName>
</protein>
<dbReference type="Pfam" id="PF24883">
    <property type="entry name" value="NPHP3_N"/>
    <property type="match status" value="1"/>
</dbReference>
<dbReference type="InParanoid" id="A0A2J6T8S8"/>
<dbReference type="Proteomes" id="UP000235371">
    <property type="component" value="Unassembled WGS sequence"/>
</dbReference>
<keyword evidence="7" id="KW-1185">Reference proteome</keyword>
<proteinExistence type="predicted"/>
<dbReference type="PANTHER" id="PTHR10039:SF5">
    <property type="entry name" value="NACHT DOMAIN-CONTAINING PROTEIN"/>
    <property type="match status" value="1"/>
</dbReference>
<dbReference type="Pfam" id="PF25053">
    <property type="entry name" value="DUF7791"/>
    <property type="match status" value="1"/>
</dbReference>
<dbReference type="Gene3D" id="3.40.50.300">
    <property type="entry name" value="P-loop containing nucleotide triphosphate hydrolases"/>
    <property type="match status" value="1"/>
</dbReference>
<dbReference type="InterPro" id="IPR056884">
    <property type="entry name" value="NPHP3-like_N"/>
</dbReference>
<feature type="coiled-coil region" evidence="2">
    <location>
        <begin position="79"/>
        <end position="131"/>
    </location>
</feature>
<sequence length="1213" mass="138724">MDPITAVGFAAGILQFIEFSWGVITGTYEVYKSTTGTTHENAHISTVVNDLERATDSLISDVERKTKNERELFKLADKCHELSQDLSKILKKLQASEKNSKWLSLKVKVASMRKEKDIASIEDRLDRYRSQILVRLNFMLCEQQSSVKVQLDKIQKEGVRMSTETSAQLTCLRQELNQAVKALLETKDNARPDEDKKKMYSAMDICSALLTLQSMSRSLSRENQILRRLYFDNIYAREDTITDAESGTLKWILEEDEDESIYSIAENDDGSFYSTEEDDRELVDPSESSSNAEGVLAIEETLADEDEVQDREKESPVDLESGPPVQVENEPTPGGEHKIEIWASGNTPKSPPDAQEAEQRRFRTQTRDSFLAWLGSGNQIYHISGKAGSGKSTLMKFLCQHSRVRKELESWAAEKRLVFAQFFFWNSGEKLQTSLEGLYRSLLFETLKQYPGLIPEIFPEEWDALDSAILRFESPSFRIAEIKAAFDKLISKWTFPKHRLCFFIDGLDEYEGDSLEHWELANSLRNWASSTDIKICVSSRPHTEFMHTFSDSPNFRLRLHELTRADISRFASAMFEKDTNFDRVKDMYTDLVRDIVETANGVFLWARLVVRSLLEGVGHHDSQPALQEKLNSIPKELDELFAKLLGTIKPSDRKRSDQMLYIATGDPPGDSVNALAYSWLEDLNDPNFPFSSPTQGYSDEEIKKRHSDLRPQLDSLSKGLLEMVPDARAPEDIFFGYKVQFFHRTVKDYLRDDSRQRQFQGRLPDFNLGEVYLRLSLAELKFVRTKQSYFGLGNILIMCIFESCHRYWKWKLKWHLFLSKEGRKAPFNFAKEASDVLNSYRQLPFSHPEEIEVNSGSILWGTSFRDDEWGNIYLVGVAEFSYLHFAAWYSQHEYVTLKLSEDPNLAKGNGEMTLLLSASFGDASETVRVLLQAGADPQDQVTLEDQPNPEAKTATVWMLFLFYFASSAVRQASPFEQCSLVLEEYLKFGVDTDIFFLISNPGELVVSQNEREITSRGKEKSEPPKQELFSISLEDLVSLRQPKNVDALQTLLRDKAKQPFWKKTSSVISKFLPWIEPSNPIPSQYNAFEPKELGQGLFALHSVCSKTCQLEKESYEPLWDTLLENSRSGTSGLKVRGIRTADMAHKNANVVTNEEFLGKDYYLFDHSQDLLRLVDVFGKDLPLPSIGIRHSVGTSQPLLWYTSARDFSPTWCF</sequence>
<dbReference type="RefSeq" id="XP_024736344.1">
    <property type="nucleotide sequence ID" value="XM_024883172.1"/>
</dbReference>
<evidence type="ECO:0000313" key="7">
    <source>
        <dbReference type="Proteomes" id="UP000235371"/>
    </source>
</evidence>
<dbReference type="OrthoDB" id="443402at2759"/>
<feature type="domain" description="DUF7791" evidence="5">
    <location>
        <begin position="653"/>
        <end position="783"/>
    </location>
</feature>
<evidence type="ECO:0000313" key="6">
    <source>
        <dbReference type="EMBL" id="PMD59440.1"/>
    </source>
</evidence>
<name>A0A2J6T8S8_9HELO</name>
<accession>A0A2J6T8S8</accession>
<dbReference type="SUPFAM" id="SSF52540">
    <property type="entry name" value="P-loop containing nucleoside triphosphate hydrolases"/>
    <property type="match status" value="1"/>
</dbReference>
<gene>
    <name evidence="6" type="ORF">K444DRAFT_630218</name>
</gene>
<reference evidence="6 7" key="1">
    <citation type="submission" date="2016-04" db="EMBL/GenBank/DDBJ databases">
        <title>A degradative enzymes factory behind the ericoid mycorrhizal symbiosis.</title>
        <authorList>
            <consortium name="DOE Joint Genome Institute"/>
            <person name="Martino E."/>
            <person name="Morin E."/>
            <person name="Grelet G."/>
            <person name="Kuo A."/>
            <person name="Kohler A."/>
            <person name="Daghino S."/>
            <person name="Barry K."/>
            <person name="Choi C."/>
            <person name="Cichocki N."/>
            <person name="Clum A."/>
            <person name="Copeland A."/>
            <person name="Hainaut M."/>
            <person name="Haridas S."/>
            <person name="Labutti K."/>
            <person name="Lindquist E."/>
            <person name="Lipzen A."/>
            <person name="Khouja H.-R."/>
            <person name="Murat C."/>
            <person name="Ohm R."/>
            <person name="Olson A."/>
            <person name="Spatafora J."/>
            <person name="Veneault-Fourrey C."/>
            <person name="Henrissat B."/>
            <person name="Grigoriev I."/>
            <person name="Martin F."/>
            <person name="Perotto S."/>
        </authorList>
    </citation>
    <scope>NUCLEOTIDE SEQUENCE [LARGE SCALE GENOMIC DNA]</scope>
    <source>
        <strain evidence="6 7">E</strain>
    </source>
</reference>
<dbReference type="InterPro" id="IPR056693">
    <property type="entry name" value="DUF7791"/>
</dbReference>
<feature type="region of interest" description="Disordered" evidence="3">
    <location>
        <begin position="266"/>
        <end position="360"/>
    </location>
</feature>
<dbReference type="InterPro" id="IPR027417">
    <property type="entry name" value="P-loop_NTPase"/>
</dbReference>
<keyword evidence="2" id="KW-0175">Coiled coil</keyword>
<evidence type="ECO:0000256" key="3">
    <source>
        <dbReference type="SAM" id="MobiDB-lite"/>
    </source>
</evidence>
<dbReference type="Gene3D" id="1.25.40.20">
    <property type="entry name" value="Ankyrin repeat-containing domain"/>
    <property type="match status" value="1"/>
</dbReference>
<dbReference type="AlphaFoldDB" id="A0A2J6T8S8"/>
<keyword evidence="1" id="KW-0677">Repeat</keyword>
<dbReference type="STRING" id="1095630.A0A2J6T8S8"/>
<dbReference type="PANTHER" id="PTHR10039">
    <property type="entry name" value="AMELOGENIN"/>
    <property type="match status" value="1"/>
</dbReference>
<dbReference type="SUPFAM" id="SSF48403">
    <property type="entry name" value="Ankyrin repeat"/>
    <property type="match status" value="1"/>
</dbReference>
<evidence type="ECO:0000256" key="2">
    <source>
        <dbReference type="SAM" id="Coils"/>
    </source>
</evidence>
<dbReference type="EMBL" id="KZ613816">
    <property type="protein sequence ID" value="PMD59440.1"/>
    <property type="molecule type" value="Genomic_DNA"/>
</dbReference>
<feature type="domain" description="Nephrocystin 3-like N-terminal" evidence="4">
    <location>
        <begin position="367"/>
        <end position="540"/>
    </location>
</feature>
<dbReference type="GeneID" id="36591249"/>
<organism evidence="6 7">
    <name type="scientific">Hyaloscypha bicolor E</name>
    <dbReference type="NCBI Taxonomy" id="1095630"/>
    <lineage>
        <taxon>Eukaryota</taxon>
        <taxon>Fungi</taxon>
        <taxon>Dikarya</taxon>
        <taxon>Ascomycota</taxon>
        <taxon>Pezizomycotina</taxon>
        <taxon>Leotiomycetes</taxon>
        <taxon>Helotiales</taxon>
        <taxon>Hyaloscyphaceae</taxon>
        <taxon>Hyaloscypha</taxon>
        <taxon>Hyaloscypha bicolor</taxon>
    </lineage>
</organism>
<evidence type="ECO:0000259" key="5">
    <source>
        <dbReference type="Pfam" id="PF25053"/>
    </source>
</evidence>
<evidence type="ECO:0000259" key="4">
    <source>
        <dbReference type="Pfam" id="PF24883"/>
    </source>
</evidence>